<keyword evidence="1" id="KW-0880">Kelch repeat</keyword>
<feature type="compositionally biased region" description="Basic and acidic residues" evidence="3">
    <location>
        <begin position="877"/>
        <end position="887"/>
    </location>
</feature>
<dbReference type="AlphaFoldDB" id="A0AAU9JHD3"/>
<keyword evidence="4" id="KW-0472">Membrane</keyword>
<evidence type="ECO:0000259" key="5">
    <source>
        <dbReference type="Pfam" id="PF07699"/>
    </source>
</evidence>
<dbReference type="PANTHER" id="PTHR46093:SF18">
    <property type="entry name" value="FIBRONECTIN TYPE-III DOMAIN-CONTAINING PROTEIN"/>
    <property type="match status" value="1"/>
</dbReference>
<feature type="transmembrane region" description="Helical" evidence="4">
    <location>
        <begin position="511"/>
        <end position="531"/>
    </location>
</feature>
<organism evidence="6 7">
    <name type="scientific">Blepharisma stoltei</name>
    <dbReference type="NCBI Taxonomy" id="1481888"/>
    <lineage>
        <taxon>Eukaryota</taxon>
        <taxon>Sar</taxon>
        <taxon>Alveolata</taxon>
        <taxon>Ciliophora</taxon>
        <taxon>Postciliodesmatophora</taxon>
        <taxon>Heterotrichea</taxon>
        <taxon>Heterotrichida</taxon>
        <taxon>Blepharismidae</taxon>
        <taxon>Blepharisma</taxon>
    </lineage>
</organism>
<dbReference type="SUPFAM" id="SSF117281">
    <property type="entry name" value="Kelch motif"/>
    <property type="match status" value="2"/>
</dbReference>
<dbReference type="Pfam" id="PF24681">
    <property type="entry name" value="Kelch_KLHDC2_KLHL20_DRC7"/>
    <property type="match status" value="1"/>
</dbReference>
<keyword evidence="4" id="KW-1133">Transmembrane helix</keyword>
<evidence type="ECO:0000313" key="7">
    <source>
        <dbReference type="Proteomes" id="UP001162131"/>
    </source>
</evidence>
<dbReference type="InterPro" id="IPR009030">
    <property type="entry name" value="Growth_fac_rcpt_cys_sf"/>
</dbReference>
<evidence type="ECO:0000256" key="4">
    <source>
        <dbReference type="SAM" id="Phobius"/>
    </source>
</evidence>
<name>A0AAU9JHD3_9CILI</name>
<dbReference type="SMART" id="SM01411">
    <property type="entry name" value="Ephrin_rec_like"/>
    <property type="match status" value="1"/>
</dbReference>
<dbReference type="Gene3D" id="2.10.50.10">
    <property type="entry name" value="Tumor Necrosis Factor Receptor, subunit A, domain 2"/>
    <property type="match status" value="1"/>
</dbReference>
<reference evidence="6" key="1">
    <citation type="submission" date="2021-09" db="EMBL/GenBank/DDBJ databases">
        <authorList>
            <consortium name="AG Swart"/>
            <person name="Singh M."/>
            <person name="Singh A."/>
            <person name="Seah K."/>
            <person name="Emmerich C."/>
        </authorList>
    </citation>
    <scope>NUCLEOTIDE SEQUENCE</scope>
    <source>
        <strain evidence="6">ATCC30299</strain>
    </source>
</reference>
<dbReference type="Gene3D" id="2.120.10.80">
    <property type="entry name" value="Kelch-type beta propeller"/>
    <property type="match status" value="2"/>
</dbReference>
<dbReference type="SUPFAM" id="SSF57184">
    <property type="entry name" value="Growth factor receptor domain"/>
    <property type="match status" value="1"/>
</dbReference>
<feature type="transmembrane region" description="Helical" evidence="4">
    <location>
        <begin position="563"/>
        <end position="588"/>
    </location>
</feature>
<evidence type="ECO:0000256" key="3">
    <source>
        <dbReference type="SAM" id="MobiDB-lite"/>
    </source>
</evidence>
<dbReference type="Pfam" id="PF07699">
    <property type="entry name" value="Ephrin_rec_like"/>
    <property type="match status" value="1"/>
</dbReference>
<keyword evidence="4" id="KW-0812">Transmembrane</keyword>
<accession>A0AAU9JHD3</accession>
<proteinExistence type="predicted"/>
<dbReference type="PANTHER" id="PTHR46093">
    <property type="entry name" value="ACYL-COA-BINDING DOMAIN-CONTAINING PROTEIN 5"/>
    <property type="match status" value="1"/>
</dbReference>
<dbReference type="InterPro" id="IPR015915">
    <property type="entry name" value="Kelch-typ_b-propeller"/>
</dbReference>
<feature type="transmembrane region" description="Helical" evidence="4">
    <location>
        <begin position="798"/>
        <end position="823"/>
    </location>
</feature>
<keyword evidence="7" id="KW-1185">Reference proteome</keyword>
<sequence>MMGYSIEQNSFVSTWYKVDLDDPKYDWSEVSIEEDPDGYLAIDSYGFTFFNEALYIFGGDQRPPVINRLVKFDLSVFPFKFEVYDSDYSPTPRMYHSMQPVGPNLYLFGGLGDNGAAYNDFWAFNVMKEKWSLISPEGSVPSKRYGYASSVSADVMLVWGGYGNEGYLNDGYLYDISSGKWSALEYTGTAPAPRVGACAGLSGWLIFIYGGKTEAGLSDELWTYDITTQKYNLINSGDNEGPGPVWFATCRVSTSQSSFLWVLYGEAKDDTPTNQVYGYDADHNIWWEYNDEPSDTTYSRSRAAVCKPLQRILVAGGETYGLFPNSDIFYYSTEDFEFTMLGNITDSFFASANAYFQNYFYIHGGGTSASSLLRFSVPSNIFLRLPMWSFCTDNTTCNFACSYGSYRTSSNCEICPLGTYSDEFNMTECKKCPEGKYGPHYGATSLDMCYPCPEGEYNNQKGQGHCLDCPHTSTCRAGSKTSDYNSYYYHDSYIQPPIYSADAGEARRNNLIIEVVVGVVGLIVIIVMVLLRKVETFLFYFDIYSDKHNHFIGKPMYLKRTKLGGVFGMAFIFLAIIIIGVEIVNYVLNNVYETKSLVPLVVLEQDTPKFEAEFLITITLMNYGGACVDGPCASSKIYSDITGITGNWTTSYCKEEENGDCVISTLCIKCSVTKQGKFTITMDDTSGYTSGYVVNLTASSSIPRKYSSYKTYVLPDDNYVFIGSDPTRIYYDIIPSYYEDTEETGNHTGYHVSLEKATHQGSRFKPYELGLAYINYLIIFFDVDGNGLVTTRYYRQTWILLLTALLGSIFGILGTIGGLMKFAEKNVYVLHKRKKHKKYLEQLEKNFKIIKKLRKYPDFKTYIGEESPRSSRTANEASEKDKLNAEI</sequence>
<dbReference type="CDD" id="cd00185">
    <property type="entry name" value="TNFRSF"/>
    <property type="match status" value="1"/>
</dbReference>
<evidence type="ECO:0000313" key="6">
    <source>
        <dbReference type="EMBL" id="CAG9320202.1"/>
    </source>
</evidence>
<evidence type="ECO:0000256" key="2">
    <source>
        <dbReference type="ARBA" id="ARBA00022737"/>
    </source>
</evidence>
<evidence type="ECO:0000256" key="1">
    <source>
        <dbReference type="ARBA" id="ARBA00022441"/>
    </source>
</evidence>
<comment type="caution">
    <text evidence="6">The sequence shown here is derived from an EMBL/GenBank/DDBJ whole genome shotgun (WGS) entry which is preliminary data.</text>
</comment>
<dbReference type="EMBL" id="CAJZBQ010000024">
    <property type="protein sequence ID" value="CAG9320202.1"/>
    <property type="molecule type" value="Genomic_DNA"/>
</dbReference>
<keyword evidence="2" id="KW-0677">Repeat</keyword>
<feature type="domain" description="Tyrosine-protein kinase ephrin type A/B receptor-like" evidence="5">
    <location>
        <begin position="407"/>
        <end position="449"/>
    </location>
</feature>
<dbReference type="Proteomes" id="UP001162131">
    <property type="component" value="Unassembled WGS sequence"/>
</dbReference>
<feature type="region of interest" description="Disordered" evidence="3">
    <location>
        <begin position="864"/>
        <end position="887"/>
    </location>
</feature>
<protein>
    <recommendedName>
        <fullName evidence="5">Tyrosine-protein kinase ephrin type A/B receptor-like domain-containing protein</fullName>
    </recommendedName>
</protein>
<gene>
    <name evidence="6" type="ORF">BSTOLATCC_MIC25434</name>
</gene>
<dbReference type="InterPro" id="IPR011641">
    <property type="entry name" value="Tyr-kin_ephrin_A/B_rcpt-like"/>
</dbReference>